<sequence length="250" mass="28302">MKIFITGGSSGIGLGLAKKYLEQKHEVAVCGRSEEKIKKLQERFPELKSYKVDVKDKLALKRAVEDFAEEELDMMIAGAGVYYGNLSKELDQEGCIHSLDTNLAGVLHAFEIARDIMLPRKQGHLVVISSIAGLLEYRDASVYSKSKRAVNYLCEAYREALRGTGIYVTNILPGYIATRRLYDVNGETMRKKPFLLSEEEAVNISMQAITEKRERIIFPRRMKIAVSILSKFPKSVINFLFLLTEKRKAM</sequence>
<evidence type="ECO:0000313" key="4">
    <source>
        <dbReference type="Proteomes" id="UP000031184"/>
    </source>
</evidence>
<dbReference type="PANTHER" id="PTHR44196">
    <property type="entry name" value="DEHYDROGENASE/REDUCTASE SDR FAMILY MEMBER 7B"/>
    <property type="match status" value="1"/>
</dbReference>
<dbReference type="RefSeq" id="WP_039122212.1">
    <property type="nucleotide sequence ID" value="NZ_AOJP01000004.1"/>
</dbReference>
<comment type="similarity">
    <text evidence="1">Belongs to the short-chain dehydrogenases/reductases (SDR) family.</text>
</comment>
<evidence type="ECO:0000313" key="3">
    <source>
        <dbReference type="EMBL" id="KID48843.1"/>
    </source>
</evidence>
<evidence type="ECO:0000256" key="1">
    <source>
        <dbReference type="ARBA" id="ARBA00006484"/>
    </source>
</evidence>
<dbReference type="PANTHER" id="PTHR44196:SF1">
    <property type="entry name" value="DEHYDROGENASE_REDUCTASE SDR FAMILY MEMBER 7B"/>
    <property type="match status" value="1"/>
</dbReference>
<dbReference type="SUPFAM" id="SSF51735">
    <property type="entry name" value="NAD(P)-binding Rossmann-fold domains"/>
    <property type="match status" value="1"/>
</dbReference>
<comment type="caution">
    <text evidence="3">The sequence shown here is derived from an EMBL/GenBank/DDBJ whole genome shotgun (WGS) entry which is preliminary data.</text>
</comment>
<dbReference type="InterPro" id="IPR036291">
    <property type="entry name" value="NAD(P)-bd_dom_sf"/>
</dbReference>
<dbReference type="AlphaFoldDB" id="A0A017H5X5"/>
<dbReference type="GO" id="GO:0016020">
    <property type="term" value="C:membrane"/>
    <property type="evidence" value="ECO:0007669"/>
    <property type="project" value="TreeGrafter"/>
</dbReference>
<reference evidence="3 4" key="1">
    <citation type="submission" date="2013-08" db="EMBL/GenBank/DDBJ databases">
        <title>An opportunistic ruminal bacterium that causes liver abscesses in cattle.</title>
        <authorList>
            <person name="Benahmed F.H."/>
            <person name="Rasmussen M."/>
            <person name="Harbottle H."/>
            <person name="Soppet D."/>
            <person name="Nagaraja T.G."/>
            <person name="Davidson M."/>
        </authorList>
    </citation>
    <scope>NUCLEOTIDE SEQUENCE [LARGE SCALE GENOMIC DNA]</scope>
    <source>
        <strain evidence="3 4">B35</strain>
    </source>
</reference>
<keyword evidence="2" id="KW-0560">Oxidoreductase</keyword>
<dbReference type="Gene3D" id="3.40.50.720">
    <property type="entry name" value="NAD(P)-binding Rossmann-like Domain"/>
    <property type="match status" value="1"/>
</dbReference>
<organism evidence="3 4">
    <name type="scientific">Fusobacterium necrophorum subsp. funduliforme B35</name>
    <dbReference type="NCBI Taxonomy" id="1226633"/>
    <lineage>
        <taxon>Bacteria</taxon>
        <taxon>Fusobacteriati</taxon>
        <taxon>Fusobacteriota</taxon>
        <taxon>Fusobacteriia</taxon>
        <taxon>Fusobacteriales</taxon>
        <taxon>Fusobacteriaceae</taxon>
        <taxon>Fusobacterium</taxon>
    </lineage>
</organism>
<dbReference type="GO" id="GO:0016491">
    <property type="term" value="F:oxidoreductase activity"/>
    <property type="evidence" value="ECO:0007669"/>
    <property type="project" value="UniProtKB-KW"/>
</dbReference>
<dbReference type="Proteomes" id="UP000031184">
    <property type="component" value="Unassembled WGS sequence"/>
</dbReference>
<gene>
    <name evidence="3" type="ORF">C095_08885</name>
</gene>
<accession>A0A017H5X5</accession>
<dbReference type="OrthoDB" id="8613661at2"/>
<dbReference type="EMBL" id="AUZI01000021">
    <property type="protein sequence ID" value="KID48843.1"/>
    <property type="molecule type" value="Genomic_DNA"/>
</dbReference>
<name>A0A017H5X5_9FUSO</name>
<dbReference type="PRINTS" id="PR00081">
    <property type="entry name" value="GDHRDH"/>
</dbReference>
<dbReference type="InterPro" id="IPR002347">
    <property type="entry name" value="SDR_fam"/>
</dbReference>
<proteinExistence type="inferred from homology"/>
<dbReference type="Pfam" id="PF00106">
    <property type="entry name" value="adh_short"/>
    <property type="match status" value="1"/>
</dbReference>
<dbReference type="PATRIC" id="fig|1226633.4.peg.1793"/>
<protein>
    <submittedName>
        <fullName evidence="3">3-oxoacyl-ACP reductase</fullName>
    </submittedName>
</protein>
<evidence type="ECO:0000256" key="2">
    <source>
        <dbReference type="ARBA" id="ARBA00023002"/>
    </source>
</evidence>